<dbReference type="InterPro" id="IPR027417">
    <property type="entry name" value="P-loop_NTPase"/>
</dbReference>
<feature type="domain" description="ABC transporter" evidence="5">
    <location>
        <begin position="7"/>
        <end position="249"/>
    </location>
</feature>
<dbReference type="SUPFAM" id="SSF52540">
    <property type="entry name" value="P-loop containing nucleoside triphosphate hydrolases"/>
    <property type="match status" value="1"/>
</dbReference>
<name>A0ABN2PS75_9ACTN</name>
<organism evidence="6 7">
    <name type="scientific">Nocardioides lentus</name>
    <dbReference type="NCBI Taxonomy" id="338077"/>
    <lineage>
        <taxon>Bacteria</taxon>
        <taxon>Bacillati</taxon>
        <taxon>Actinomycetota</taxon>
        <taxon>Actinomycetes</taxon>
        <taxon>Propionibacteriales</taxon>
        <taxon>Nocardioidaceae</taxon>
        <taxon>Nocardioides</taxon>
    </lineage>
</organism>
<comment type="caution">
    <text evidence="6">The sequence shown here is derived from an EMBL/GenBank/DDBJ whole genome shotgun (WGS) entry which is preliminary data.</text>
</comment>
<dbReference type="InterPro" id="IPR017871">
    <property type="entry name" value="ABC_transporter-like_CS"/>
</dbReference>
<dbReference type="PROSITE" id="PS50893">
    <property type="entry name" value="ABC_TRANSPORTER_2"/>
    <property type="match status" value="1"/>
</dbReference>
<dbReference type="InterPro" id="IPR050319">
    <property type="entry name" value="ABC_transp_ATP-bind"/>
</dbReference>
<dbReference type="EMBL" id="BAAAMY010000007">
    <property type="protein sequence ID" value="GAA1926878.1"/>
    <property type="molecule type" value="Genomic_DNA"/>
</dbReference>
<dbReference type="SMART" id="SM00382">
    <property type="entry name" value="AAA"/>
    <property type="match status" value="1"/>
</dbReference>
<dbReference type="RefSeq" id="WP_344008492.1">
    <property type="nucleotide sequence ID" value="NZ_BAAAMY010000007.1"/>
</dbReference>
<evidence type="ECO:0000259" key="5">
    <source>
        <dbReference type="PROSITE" id="PS50893"/>
    </source>
</evidence>
<dbReference type="InterPro" id="IPR003439">
    <property type="entry name" value="ABC_transporter-like_ATP-bd"/>
</dbReference>
<evidence type="ECO:0000256" key="3">
    <source>
        <dbReference type="ARBA" id="ARBA00022741"/>
    </source>
</evidence>
<dbReference type="PROSITE" id="PS00211">
    <property type="entry name" value="ABC_TRANSPORTER_1"/>
    <property type="match status" value="1"/>
</dbReference>
<keyword evidence="4" id="KW-0067">ATP-binding</keyword>
<proteinExistence type="inferred from homology"/>
<evidence type="ECO:0000256" key="2">
    <source>
        <dbReference type="ARBA" id="ARBA00022448"/>
    </source>
</evidence>
<dbReference type="PANTHER" id="PTHR43776:SF7">
    <property type="entry name" value="D,D-DIPEPTIDE TRANSPORT ATP-BINDING PROTEIN DDPF-RELATED"/>
    <property type="match status" value="1"/>
</dbReference>
<evidence type="ECO:0000256" key="4">
    <source>
        <dbReference type="ARBA" id="ARBA00022840"/>
    </source>
</evidence>
<dbReference type="PANTHER" id="PTHR43776">
    <property type="entry name" value="TRANSPORT ATP-BINDING PROTEIN"/>
    <property type="match status" value="1"/>
</dbReference>
<keyword evidence="3" id="KW-0547">Nucleotide-binding</keyword>
<dbReference type="InterPro" id="IPR003593">
    <property type="entry name" value="AAA+_ATPase"/>
</dbReference>
<dbReference type="Pfam" id="PF00005">
    <property type="entry name" value="ABC_tran"/>
    <property type="match status" value="1"/>
</dbReference>
<comment type="similarity">
    <text evidence="1">Belongs to the ABC transporter superfamily.</text>
</comment>
<keyword evidence="2" id="KW-0813">Transport</keyword>
<reference evidence="6 7" key="1">
    <citation type="journal article" date="2019" name="Int. J. Syst. Evol. Microbiol.">
        <title>The Global Catalogue of Microorganisms (GCM) 10K type strain sequencing project: providing services to taxonomists for standard genome sequencing and annotation.</title>
        <authorList>
            <consortium name="The Broad Institute Genomics Platform"/>
            <consortium name="The Broad Institute Genome Sequencing Center for Infectious Disease"/>
            <person name="Wu L."/>
            <person name="Ma J."/>
        </authorList>
    </citation>
    <scope>NUCLEOTIDE SEQUENCE [LARGE SCALE GENOMIC DNA]</scope>
    <source>
        <strain evidence="6 7">JCM 14046</strain>
    </source>
</reference>
<evidence type="ECO:0000256" key="1">
    <source>
        <dbReference type="ARBA" id="ARBA00005417"/>
    </source>
</evidence>
<protein>
    <recommendedName>
        <fullName evidence="5">ABC transporter domain-containing protein</fullName>
    </recommendedName>
</protein>
<dbReference type="Gene3D" id="3.40.50.300">
    <property type="entry name" value="P-loop containing nucleotide triphosphate hydrolases"/>
    <property type="match status" value="1"/>
</dbReference>
<keyword evidence="7" id="KW-1185">Reference proteome</keyword>
<dbReference type="Proteomes" id="UP001501612">
    <property type="component" value="Unassembled WGS sequence"/>
</dbReference>
<gene>
    <name evidence="6" type="ORF">GCM10009737_30930</name>
</gene>
<evidence type="ECO:0000313" key="6">
    <source>
        <dbReference type="EMBL" id="GAA1926878.1"/>
    </source>
</evidence>
<sequence length="261" mass="27624">MPAGGTAPVAPRLEAVGASYGERLVGVDLDVEPGTALGVVGRSGAGKTTLVRLLLGLARPNAGEVRWCGEPLPRGTGPDSRRLRRGLGYVPQHPAGSLDPRRPIGRSLTEPLRRLRVPGDRARHAELVAEACDAVGLEPHLRDRRPHELSGGQAQRAAIARALVTGARVVVADEPVAGLDPELRELVLDLLDGLVGSGRLGLVWVSHDLGATARLCERLLVLDDGRTAEHRATRDLLADPGHPATRALLDAAPRRPRVVEA</sequence>
<accession>A0ABN2PS75</accession>
<evidence type="ECO:0000313" key="7">
    <source>
        <dbReference type="Proteomes" id="UP001501612"/>
    </source>
</evidence>